<keyword evidence="2" id="KW-0472">Membrane</keyword>
<dbReference type="Proteomes" id="UP000033647">
    <property type="component" value="Unassembled WGS sequence"/>
</dbReference>
<organism evidence="3 4">
    <name type="scientific">Zymoseptoria brevis</name>
    <dbReference type="NCBI Taxonomy" id="1047168"/>
    <lineage>
        <taxon>Eukaryota</taxon>
        <taxon>Fungi</taxon>
        <taxon>Dikarya</taxon>
        <taxon>Ascomycota</taxon>
        <taxon>Pezizomycotina</taxon>
        <taxon>Dothideomycetes</taxon>
        <taxon>Dothideomycetidae</taxon>
        <taxon>Mycosphaerellales</taxon>
        <taxon>Mycosphaerellaceae</taxon>
        <taxon>Zymoseptoria</taxon>
    </lineage>
</organism>
<reference evidence="3 4" key="1">
    <citation type="submission" date="2015-03" db="EMBL/GenBank/DDBJ databases">
        <title>RNA-seq based gene annotation and comparative genomics of four Zymoseptoria species reveal species-specific pathogenicity related genes and transposable element activity.</title>
        <authorList>
            <person name="Grandaubert J."/>
            <person name="Bhattacharyya A."/>
            <person name="Stukenbrock E.H."/>
        </authorList>
    </citation>
    <scope>NUCLEOTIDE SEQUENCE [LARGE SCALE GENOMIC DNA]</scope>
    <source>
        <strain evidence="3 4">Zb18110</strain>
    </source>
</reference>
<feature type="transmembrane region" description="Helical" evidence="2">
    <location>
        <begin position="33"/>
        <end position="56"/>
    </location>
</feature>
<gene>
    <name evidence="3" type="ORF">TI39_contig401g00003</name>
</gene>
<evidence type="ECO:0000256" key="1">
    <source>
        <dbReference type="SAM" id="MobiDB-lite"/>
    </source>
</evidence>
<dbReference type="EMBL" id="LAFY01000393">
    <property type="protein sequence ID" value="KJX98619.1"/>
    <property type="molecule type" value="Genomic_DNA"/>
</dbReference>
<keyword evidence="2" id="KW-1133">Transmembrane helix</keyword>
<keyword evidence="4" id="KW-1185">Reference proteome</keyword>
<feature type="region of interest" description="Disordered" evidence="1">
    <location>
        <begin position="202"/>
        <end position="242"/>
    </location>
</feature>
<feature type="compositionally biased region" description="Acidic residues" evidence="1">
    <location>
        <begin position="219"/>
        <end position="228"/>
    </location>
</feature>
<evidence type="ECO:0000313" key="3">
    <source>
        <dbReference type="EMBL" id="KJX98619.1"/>
    </source>
</evidence>
<evidence type="ECO:0000313" key="4">
    <source>
        <dbReference type="Proteomes" id="UP000033647"/>
    </source>
</evidence>
<comment type="caution">
    <text evidence="3">The sequence shown here is derived from an EMBL/GenBank/DDBJ whole genome shotgun (WGS) entry which is preliminary data.</text>
</comment>
<feature type="compositionally biased region" description="Basic and acidic residues" evidence="1">
    <location>
        <begin position="229"/>
        <end position="238"/>
    </location>
</feature>
<dbReference type="AlphaFoldDB" id="A0A0F4GMG9"/>
<evidence type="ECO:0000256" key="2">
    <source>
        <dbReference type="SAM" id="Phobius"/>
    </source>
</evidence>
<proteinExistence type="predicted"/>
<keyword evidence="2" id="KW-0812">Transmembrane</keyword>
<feature type="transmembrane region" description="Helical" evidence="2">
    <location>
        <begin position="63"/>
        <end position="81"/>
    </location>
</feature>
<dbReference type="OrthoDB" id="5372451at2759"/>
<protein>
    <submittedName>
        <fullName evidence="3">Uncharacterized protein</fullName>
    </submittedName>
</protein>
<name>A0A0F4GMG9_9PEZI</name>
<accession>A0A0F4GMG9</accession>
<sequence>MAWLGSSLVWALKWCTSGDSVLSLFIIYDGLRGALVFGSLSPWTALLALSFISAITSTSWLQYRIFTSICWPCIVAYYLSISAPASSMTRRIFRTPTTGVHFIKDKVAGFGLPALRLDLGLEGLLTIRGWTLSLSTLTIELHGIEAAYNFSEGMHVALYCDSFAIRLCRGVSTGPIHGVLKRETFIFQLGYLASTLEERRMYEGPSGKSSTRATKLPDYGDECHDEEADLRTPGKLSRDSMAQSEYDKIRRNLHTTSPIQQYRERTEAQTPPQLEQKTRAATCEKLEQVPSVPHRSRRCIKASTILEFIQSWLRQLFSRMPLLLRLILMPTTYLHPVSVESASISASGSWMASMMQDAVHSVYSDDRDDIKQLEQTEFDWMDNAFFCMDLSEIRTLVRISTRKSQNMESSFRCGSSMVMRIDPDTNTVAPAMSINGADANFTIPSFFLPSHEHLLPLRPDVQAEDKANISFAAHLSFPAVLDRAMVDFFADLVESLIVMEIEDHEEKRSGDDERQSKVDRVKNRFQVGVHETGRSIKKGLKKAAFKSRGDSQIAWAVNKIAEQLEILRGDVGYAGDVPVSLAFLRGSELAPTKLFS</sequence>
<dbReference type="STRING" id="1047168.A0A0F4GMG9"/>